<evidence type="ECO:0000256" key="3">
    <source>
        <dbReference type="ARBA" id="ARBA00007823"/>
    </source>
</evidence>
<evidence type="ECO:0000256" key="5">
    <source>
        <dbReference type="ARBA" id="ARBA00022694"/>
    </source>
</evidence>
<sequence>MPKRKKYSKASSVQKSVYRHSKHGSMYLQFLGTSVDATPTVVLFTEGQRFVFNTGEGFQRMCTEHKVKLIRVSDILMTRLDPDTFGGLLGMLMTLGDIGMKSINLHGPANLRALLSASNSFARRDKLKKKVLSVDDPEWKIESDRGVQITAVPLQCRQIKTGTEPQAKRQRGDVKEFHSQHQCGDTKEFQSPKASEMSKASASVFSFVGKIPAFPGVFNRKRAEEIGIVPGRIYAKLKGGETVECTLRDGTTRKVKPSEVLTGGEPGYRFCILDCPSVRLLPMFIDSLTPYKDTHPQLTSDGKLKVVIHFSPLSVVNDERYSEFIQSFAPEADHIMVHPSMCGKQTVWWGSELNMLKLRLLDRDIFPQVAKTSDKGLPLKLSPSKMSHNLIQGRHLLKYILFPHKRIGLDQSAGLTAPGIRNISASFVEKGVDFKSVEERILAFRERLQQEVEQNKNKVQLQAEPKIVSQGSKKNVALGLLDAAGGIVTSLLPQINAMVPEGKSRRANIADILASSQPGNNPFITFLGTGSAVPTKYRSLSAIHIAMDSSQKGILLDCGEGAYLQIVRAFGTVENARAVLLKLECVWISHMHADHHLGLLNILHKRQEAAKIGGFDIGSKSPIRPLLIIGPNGLEKWLREFKKCTGIEMEYTFVCNYTLRHRKPEKITQTVAFKALRDRLGIEYLDTVKVDHCPDAWAAVIGHTSGWKIVYSGDCRPSAELIRVGRGAHVLIHEATFDDSLVDEAYDRKHSTVGEALHVGFQMRAERVILTHFSARYPKIPEEFEQEEGKGEMDRDMGDGHATKFKIPKFGVSFDLMRVRLDQVLWMDKLVEACRWIFPEHAEGEDDISKLERSDESPRASSGSKP</sequence>
<keyword evidence="6" id="KW-0540">Nuclease</keyword>
<evidence type="ECO:0000256" key="1">
    <source>
        <dbReference type="ARBA" id="ARBA00000402"/>
    </source>
</evidence>
<evidence type="ECO:0000313" key="14">
    <source>
        <dbReference type="EMBL" id="CAD8458699.1"/>
    </source>
</evidence>
<dbReference type="Pfam" id="PF13691">
    <property type="entry name" value="Lactamase_B_4"/>
    <property type="match status" value="1"/>
</dbReference>
<dbReference type="GO" id="GO:1990180">
    <property type="term" value="P:mitochondrial tRNA 3'-end processing"/>
    <property type="evidence" value="ECO:0007669"/>
    <property type="project" value="TreeGrafter"/>
</dbReference>
<dbReference type="GO" id="GO:0042781">
    <property type="term" value="F:3'-tRNA processing endoribonuclease activity"/>
    <property type="evidence" value="ECO:0007669"/>
    <property type="project" value="UniProtKB-EC"/>
</dbReference>
<evidence type="ECO:0000256" key="10">
    <source>
        <dbReference type="ARBA" id="ARBA00022833"/>
    </source>
</evidence>
<protein>
    <recommendedName>
        <fullName evidence="4">ribonuclease Z</fullName>
        <ecNumber evidence="4">3.1.26.11</ecNumber>
    </recommendedName>
</protein>
<evidence type="ECO:0000259" key="13">
    <source>
        <dbReference type="Pfam" id="PF13691"/>
    </source>
</evidence>
<evidence type="ECO:0000259" key="12">
    <source>
        <dbReference type="Pfam" id="PF12706"/>
    </source>
</evidence>
<keyword evidence="10" id="KW-0862">Zinc</keyword>
<dbReference type="GO" id="GO:0046872">
    <property type="term" value="F:metal ion binding"/>
    <property type="evidence" value="ECO:0007669"/>
    <property type="project" value="UniProtKB-KW"/>
</dbReference>
<dbReference type="InterPro" id="IPR047151">
    <property type="entry name" value="RNZ2-like"/>
</dbReference>
<feature type="domain" description="tRNase Z endonuclease" evidence="13">
    <location>
        <begin position="35"/>
        <end position="80"/>
    </location>
</feature>
<dbReference type="SUPFAM" id="SSF56281">
    <property type="entry name" value="Metallo-hydrolase/oxidoreductase"/>
    <property type="match status" value="2"/>
</dbReference>
<dbReference type="Pfam" id="PF12706">
    <property type="entry name" value="Lactamase_B_2"/>
    <property type="match status" value="1"/>
</dbReference>
<feature type="domain" description="Metallo-beta-lactamase" evidence="12">
    <location>
        <begin position="554"/>
        <end position="773"/>
    </location>
</feature>
<evidence type="ECO:0000256" key="8">
    <source>
        <dbReference type="ARBA" id="ARBA00022759"/>
    </source>
</evidence>
<dbReference type="InterPro" id="IPR027794">
    <property type="entry name" value="tRNase_Z_dom"/>
</dbReference>
<name>A0A7S0DNG8_9EUKA</name>
<comment type="cofactor">
    <cofactor evidence="2">
        <name>Zn(2+)</name>
        <dbReference type="ChEBI" id="CHEBI:29105"/>
    </cofactor>
</comment>
<evidence type="ECO:0000256" key="6">
    <source>
        <dbReference type="ARBA" id="ARBA00022722"/>
    </source>
</evidence>
<dbReference type="GO" id="GO:0005739">
    <property type="term" value="C:mitochondrion"/>
    <property type="evidence" value="ECO:0007669"/>
    <property type="project" value="TreeGrafter"/>
</dbReference>
<accession>A0A7S0DNG8</accession>
<evidence type="ECO:0000256" key="11">
    <source>
        <dbReference type="SAM" id="MobiDB-lite"/>
    </source>
</evidence>
<dbReference type="PANTHER" id="PTHR12553">
    <property type="entry name" value="ZINC PHOSPHODIESTERASE ELAC PROTEIN 2"/>
    <property type="match status" value="1"/>
</dbReference>
<dbReference type="InterPro" id="IPR001279">
    <property type="entry name" value="Metallo-B-lactamas"/>
</dbReference>
<dbReference type="EMBL" id="HBEM01025974">
    <property type="protein sequence ID" value="CAD8458699.1"/>
    <property type="molecule type" value="Transcribed_RNA"/>
</dbReference>
<evidence type="ECO:0000256" key="2">
    <source>
        <dbReference type="ARBA" id="ARBA00001947"/>
    </source>
</evidence>
<dbReference type="Gene3D" id="3.60.15.10">
    <property type="entry name" value="Ribonuclease Z/Hydroxyacylglutathione hydrolase-like"/>
    <property type="match status" value="2"/>
</dbReference>
<reference evidence="14" key="1">
    <citation type="submission" date="2021-01" db="EMBL/GenBank/DDBJ databases">
        <authorList>
            <person name="Corre E."/>
            <person name="Pelletier E."/>
            <person name="Niang G."/>
            <person name="Scheremetjew M."/>
            <person name="Finn R."/>
            <person name="Kale V."/>
            <person name="Holt S."/>
            <person name="Cochrane G."/>
            <person name="Meng A."/>
            <person name="Brown T."/>
            <person name="Cohen L."/>
        </authorList>
    </citation>
    <scope>NUCLEOTIDE SEQUENCE</scope>
    <source>
        <strain evidence="14">CCMP2058</strain>
    </source>
</reference>
<evidence type="ECO:0000256" key="4">
    <source>
        <dbReference type="ARBA" id="ARBA00012477"/>
    </source>
</evidence>
<comment type="similarity">
    <text evidence="3">Belongs to the RNase Z family.</text>
</comment>
<organism evidence="14">
    <name type="scientific">Amorphochlora amoebiformis</name>
    <dbReference type="NCBI Taxonomy" id="1561963"/>
    <lineage>
        <taxon>Eukaryota</taxon>
        <taxon>Sar</taxon>
        <taxon>Rhizaria</taxon>
        <taxon>Cercozoa</taxon>
        <taxon>Chlorarachniophyceae</taxon>
        <taxon>Amorphochlora</taxon>
    </lineage>
</organism>
<dbReference type="AlphaFoldDB" id="A0A7S0DNG8"/>
<keyword evidence="9" id="KW-0378">Hydrolase</keyword>
<dbReference type="InterPro" id="IPR036866">
    <property type="entry name" value="RibonucZ/Hydroxyglut_hydro"/>
</dbReference>
<keyword evidence="7" id="KW-0479">Metal-binding</keyword>
<feature type="compositionally biased region" description="Basic and acidic residues" evidence="11">
    <location>
        <begin position="844"/>
        <end position="858"/>
    </location>
</feature>
<evidence type="ECO:0000256" key="9">
    <source>
        <dbReference type="ARBA" id="ARBA00022801"/>
    </source>
</evidence>
<dbReference type="EC" id="3.1.26.11" evidence="4"/>
<keyword evidence="8" id="KW-0255">Endonuclease</keyword>
<gene>
    <name evidence="14" type="ORF">LAMO00422_LOCUS17650</name>
</gene>
<evidence type="ECO:0000256" key="7">
    <source>
        <dbReference type="ARBA" id="ARBA00022723"/>
    </source>
</evidence>
<proteinExistence type="inferred from homology"/>
<feature type="region of interest" description="Disordered" evidence="11">
    <location>
        <begin position="844"/>
        <end position="866"/>
    </location>
</feature>
<dbReference type="CDD" id="cd07718">
    <property type="entry name" value="RNaseZ_ELAC1_ELAC2-C-term-like_MBL-fold"/>
    <property type="match status" value="1"/>
</dbReference>
<keyword evidence="5" id="KW-0819">tRNA processing</keyword>
<comment type="catalytic activity">
    <reaction evidence="1">
        <text>Endonucleolytic cleavage of RNA, removing extra 3' nucleotides from tRNA precursor, generating 3' termini of tRNAs. A 3'-hydroxy group is left at the tRNA terminus and a 5'-phosphoryl group is left at the trailer molecule.</text>
        <dbReference type="EC" id="3.1.26.11"/>
    </reaction>
</comment>
<dbReference type="PANTHER" id="PTHR12553:SF49">
    <property type="entry name" value="ZINC PHOSPHODIESTERASE ELAC PROTEIN 2"/>
    <property type="match status" value="1"/>
</dbReference>